<keyword evidence="4" id="KW-1185">Reference proteome</keyword>
<evidence type="ECO:0000313" key="3">
    <source>
        <dbReference type="EMBL" id="MBC9206380.1"/>
    </source>
</evidence>
<evidence type="ECO:0000259" key="2">
    <source>
        <dbReference type="Pfam" id="PF07978"/>
    </source>
</evidence>
<name>A0ABR7RJT7_9PROT</name>
<sequence length="104" mass="12083">MILDERSYTVKPELLTFYLETYVAEGMAIQVGHLGDLVGWFTTDVGVINEVVHIWRYENLGERERRRAAMEADPAWLAFRAKTSHCVTRMHSRILRPTAFSPMR</sequence>
<dbReference type="PANTHER" id="PTHR21017:SF17">
    <property type="entry name" value="PROTEIN NIPSNAP"/>
    <property type="match status" value="1"/>
</dbReference>
<dbReference type="InterPro" id="IPR011008">
    <property type="entry name" value="Dimeric_a/b-barrel"/>
</dbReference>
<evidence type="ECO:0000256" key="1">
    <source>
        <dbReference type="ARBA" id="ARBA00005291"/>
    </source>
</evidence>
<gene>
    <name evidence="3" type="ORF">IBL26_05995</name>
</gene>
<dbReference type="Gene3D" id="3.30.70.100">
    <property type="match status" value="1"/>
</dbReference>
<dbReference type="SUPFAM" id="SSF54909">
    <property type="entry name" value="Dimeric alpha+beta barrel"/>
    <property type="match status" value="1"/>
</dbReference>
<dbReference type="Pfam" id="PF07978">
    <property type="entry name" value="NIPSNAP"/>
    <property type="match status" value="1"/>
</dbReference>
<accession>A0ABR7RJT7</accession>
<comment type="similarity">
    <text evidence="1">Belongs to the NipSnap family.</text>
</comment>
<feature type="domain" description="NIPSNAP" evidence="2">
    <location>
        <begin position="5"/>
        <end position="102"/>
    </location>
</feature>
<dbReference type="EMBL" id="JACTVA010000007">
    <property type="protein sequence ID" value="MBC9206380.1"/>
    <property type="molecule type" value="Genomic_DNA"/>
</dbReference>
<protein>
    <submittedName>
        <fullName evidence="3">NIPSNAP family protein</fullName>
    </submittedName>
</protein>
<organism evidence="3 4">
    <name type="scientific">Teichococcus aerophilus</name>
    <dbReference type="NCBI Taxonomy" id="1224513"/>
    <lineage>
        <taxon>Bacteria</taxon>
        <taxon>Pseudomonadati</taxon>
        <taxon>Pseudomonadota</taxon>
        <taxon>Alphaproteobacteria</taxon>
        <taxon>Acetobacterales</taxon>
        <taxon>Roseomonadaceae</taxon>
        <taxon>Roseomonas</taxon>
    </lineage>
</organism>
<dbReference type="InterPro" id="IPR012577">
    <property type="entry name" value="NIPSNAP"/>
</dbReference>
<dbReference type="RefSeq" id="WP_187783559.1">
    <property type="nucleotide sequence ID" value="NZ_JACTVA010000007.1"/>
</dbReference>
<reference evidence="3 4" key="1">
    <citation type="journal article" date="2013" name="Int. J. Syst. Evol. Microbiol.">
        <title>Roseomonas aerophila sp. nov., isolated from air.</title>
        <authorList>
            <person name="Kim S.J."/>
            <person name="Weon H.Y."/>
            <person name="Ahn J.H."/>
            <person name="Hong S.B."/>
            <person name="Seok S.J."/>
            <person name="Whang K.S."/>
            <person name="Kwon S.W."/>
        </authorList>
    </citation>
    <scope>NUCLEOTIDE SEQUENCE [LARGE SCALE GENOMIC DNA]</scope>
    <source>
        <strain evidence="3 4">NBRC 108923</strain>
    </source>
</reference>
<dbReference type="InterPro" id="IPR051557">
    <property type="entry name" value="NipSnap_domain"/>
</dbReference>
<dbReference type="PANTHER" id="PTHR21017">
    <property type="entry name" value="NIPSNAP-RELATED"/>
    <property type="match status" value="1"/>
</dbReference>
<dbReference type="Proteomes" id="UP000626026">
    <property type="component" value="Unassembled WGS sequence"/>
</dbReference>
<comment type="caution">
    <text evidence="3">The sequence shown here is derived from an EMBL/GenBank/DDBJ whole genome shotgun (WGS) entry which is preliminary data.</text>
</comment>
<evidence type="ECO:0000313" key="4">
    <source>
        <dbReference type="Proteomes" id="UP000626026"/>
    </source>
</evidence>
<proteinExistence type="inferred from homology"/>